<keyword evidence="9" id="KW-0539">Nucleus</keyword>
<sequence length="1231" mass="139410">MIICDNCGEPIVYSGEGDVTCGICGVVQQLYSQTIVEEFSASYSQTQKIGRLKPASQTDARPSQTEEEQESRDFQFIVGIQMVLDNLCKTLVRSYGFSNQVEVEAKNLWARYLTLVVENEVPVSNMFCDPFTKGQKYCVDLHYLKRSFQIPPNFDTFKIPSRLHKVIRRMGQTSFEYATLVCFGVLEQQRKYGADTGLEEEDQYMDPTMSSFFMVESRPTKRKRPTAYDYSDIKAFLEVSDMSTVLEDFFENEIELPRSRRCSPTGFPINILNDVVAQRQLPQMPWLPNGYLYLEQTNPYRIAFLMEALYRHDFLWIVLHAYPNLEPIRGFERYLSMYGPVASDDLPAAIEARPLDLSVLCEVAKFLGVTGVEERVDALSRNPRRLRMELVNDIFVALVLKYFGENRDPDLVAFNLAWIAPRMDLQLVCGILFAALVKCRYAVVVGDIVRWVIQGRIPLRSSASLLSDSILQAAFREDHVLAPRMRYAPSRQEEATYNLFTNTNAPHSSLHLENTVSRLMACGVFCDGNNDAQGESASKVPPYNVHALCRRLVHHLRLPSNVLPVADLVINRVTQCYEELTSEDETKPDDGINSNVSRMISVYGARLGRFPSHAFAAACVLAACRMLWPVFHYNAPAFPRRAAARDDGDNPASDAKPDPNDNLLETHVIRRERFPQTIEFDSTRMRWVVRIPKPEEVCKALGRTKEVAPLKEQELSPGQRQFLHQIAESMRRPALVDAFGVPQAPIAVKPVSAITDVPRPSDLVPAEPAAADFLEPPDSISHHSSGTEFFFEARHRGYARAGTSALLWLFHHRPTEAVRALSEYHTACDTRLLRRIAADYALRVRPTLLTKNVIRMYLGPVIPLGCDDRIVSALKDVYYRNLWINMAGIWSGSVADCFGLREEDYDAPDAIDGGDDEQDSPLDLQLRRKVVADDVDRIQSLLLPRLEPDEDIANLKASLPGNHQIFYTVTELFSTYPYYSGWSPEKSLELDNYRQLVRNQRTQVHGAVKEMLVTQIVGEQNDTWTHIADSLESRLKSKGGGTVEWPDVLQQDSNAIPPQLDPPDPESDYRRVIKSMLPHFQDMGTVTAAGVMLPQKPWRNYVSLKNGQPARQRDDDDPPHEGRGCDEGEVEVVAQDQDGVEVDHGGAYHAHHGQRMAGVQLGVDVQQLQRKQGRAGDRHQAEHRVLEEDDGSQHENRTLEHRDPNPNQERLNRHHSTRVQGLVQLGEEEYH</sequence>
<evidence type="ECO:0000256" key="4">
    <source>
        <dbReference type="ARBA" id="ARBA00022771"/>
    </source>
</evidence>
<gene>
    <name evidence="11" type="ORF">BOVATA_026550</name>
</gene>
<evidence type="ECO:0000256" key="2">
    <source>
        <dbReference type="ARBA" id="ARBA00006899"/>
    </source>
</evidence>
<feature type="region of interest" description="Disordered" evidence="10">
    <location>
        <begin position="1104"/>
        <end position="1126"/>
    </location>
</feature>
<keyword evidence="4" id="KW-0863">Zinc-finger</keyword>
<keyword evidence="8" id="KW-0804">Transcription</keyword>
<proteinExistence type="inferred from homology"/>
<evidence type="ECO:0000256" key="6">
    <source>
        <dbReference type="ARBA" id="ARBA00023015"/>
    </source>
</evidence>
<evidence type="ECO:0000256" key="3">
    <source>
        <dbReference type="ARBA" id="ARBA00022723"/>
    </source>
</evidence>
<dbReference type="GO" id="GO:0005668">
    <property type="term" value="C:RNA polymerase transcription factor SL1 complex"/>
    <property type="evidence" value="ECO:0007669"/>
    <property type="project" value="TreeGrafter"/>
</dbReference>
<organism evidence="11 12">
    <name type="scientific">Babesia ovata</name>
    <dbReference type="NCBI Taxonomy" id="189622"/>
    <lineage>
        <taxon>Eukaryota</taxon>
        <taxon>Sar</taxon>
        <taxon>Alveolata</taxon>
        <taxon>Apicomplexa</taxon>
        <taxon>Aconoidasida</taxon>
        <taxon>Piroplasmida</taxon>
        <taxon>Babesiidae</taxon>
        <taxon>Babesia</taxon>
    </lineage>
</organism>
<feature type="region of interest" description="Disordered" evidence="10">
    <location>
        <begin position="643"/>
        <end position="663"/>
    </location>
</feature>
<dbReference type="GO" id="GO:0042790">
    <property type="term" value="P:nucleolar large rRNA transcription by RNA polymerase I"/>
    <property type="evidence" value="ECO:0007669"/>
    <property type="project" value="TreeGrafter"/>
</dbReference>
<evidence type="ECO:0000256" key="9">
    <source>
        <dbReference type="ARBA" id="ARBA00023242"/>
    </source>
</evidence>
<feature type="compositionally biased region" description="Basic and acidic residues" evidence="10">
    <location>
        <begin position="1174"/>
        <end position="1204"/>
    </location>
</feature>
<dbReference type="PANTHER" id="PTHR31576:SF2">
    <property type="entry name" value="TATA BOX-BINDING PROTEIN-ASSOCIATED FACTOR RNA POLYMERASE I SUBUNIT B"/>
    <property type="match status" value="1"/>
</dbReference>
<keyword evidence="12" id="KW-1185">Reference proteome</keyword>
<evidence type="ECO:0000313" key="12">
    <source>
        <dbReference type="Proteomes" id="UP000236319"/>
    </source>
</evidence>
<comment type="caution">
    <text evidence="11">The sequence shown here is derived from an EMBL/GenBank/DDBJ whole genome shotgun (WGS) entry which is preliminary data.</text>
</comment>
<keyword evidence="5" id="KW-0862">Zinc</keyword>
<evidence type="ECO:0000256" key="7">
    <source>
        <dbReference type="ARBA" id="ARBA00023125"/>
    </source>
</evidence>
<reference evidence="11 12" key="1">
    <citation type="journal article" date="2017" name="BMC Genomics">
        <title>Whole-genome assembly of Babesia ovata and comparative genomics between closely related pathogens.</title>
        <authorList>
            <person name="Yamagishi J."/>
            <person name="Asada M."/>
            <person name="Hakimi H."/>
            <person name="Tanaka T.Q."/>
            <person name="Sugimoto C."/>
            <person name="Kawazu S."/>
        </authorList>
    </citation>
    <scope>NUCLEOTIDE SEQUENCE [LARGE SCALE GENOMIC DNA]</scope>
    <source>
        <strain evidence="11 12">Miyake</strain>
    </source>
</reference>
<dbReference type="InterPro" id="IPR033599">
    <property type="entry name" value="TAF1B/Rrn7"/>
</dbReference>
<dbReference type="PANTHER" id="PTHR31576">
    <property type="entry name" value="TATA BOX-BINDING PROTEIN-ASSOCIATED FACTOR RNA POLYMERASE I SUBUNIT B"/>
    <property type="match status" value="1"/>
</dbReference>
<dbReference type="GO" id="GO:0070860">
    <property type="term" value="C:RNA polymerase I core factor complex"/>
    <property type="evidence" value="ECO:0007669"/>
    <property type="project" value="InterPro"/>
</dbReference>
<accession>A0A2H6KDT7</accession>
<dbReference type="RefSeq" id="XP_028867405.1">
    <property type="nucleotide sequence ID" value="XM_029011572.1"/>
</dbReference>
<dbReference type="GO" id="GO:0001164">
    <property type="term" value="F:RNA polymerase I core promoter sequence-specific DNA binding"/>
    <property type="evidence" value="ECO:0007669"/>
    <property type="project" value="InterPro"/>
</dbReference>
<dbReference type="GO" id="GO:0008270">
    <property type="term" value="F:zinc ion binding"/>
    <property type="evidence" value="ECO:0007669"/>
    <property type="project" value="UniProtKB-KW"/>
</dbReference>
<dbReference type="VEuPathDB" id="PiroplasmaDB:BOVATA_026550"/>
<keyword evidence="6" id="KW-0805">Transcription regulation</keyword>
<comment type="subcellular location">
    <subcellularLocation>
        <location evidence="1">Nucleus</location>
        <location evidence="1">Nucleolus</location>
    </subcellularLocation>
</comment>
<evidence type="ECO:0000256" key="1">
    <source>
        <dbReference type="ARBA" id="ARBA00004604"/>
    </source>
</evidence>
<dbReference type="Proteomes" id="UP000236319">
    <property type="component" value="Unassembled WGS sequence"/>
</dbReference>
<name>A0A2H6KDT7_9APIC</name>
<keyword evidence="3" id="KW-0479">Metal-binding</keyword>
<dbReference type="OrthoDB" id="365346at2759"/>
<evidence type="ECO:0000313" key="11">
    <source>
        <dbReference type="EMBL" id="GBE61162.1"/>
    </source>
</evidence>
<comment type="similarity">
    <text evidence="2">Belongs to the RRN7/TAF1B family.</text>
</comment>
<evidence type="ECO:0000256" key="8">
    <source>
        <dbReference type="ARBA" id="ARBA00023163"/>
    </source>
</evidence>
<feature type="region of interest" description="Disordered" evidence="10">
    <location>
        <begin position="50"/>
        <end position="70"/>
    </location>
</feature>
<dbReference type="EMBL" id="BDSA01000002">
    <property type="protein sequence ID" value="GBE61162.1"/>
    <property type="molecule type" value="Genomic_DNA"/>
</dbReference>
<evidence type="ECO:0000256" key="10">
    <source>
        <dbReference type="SAM" id="MobiDB-lite"/>
    </source>
</evidence>
<dbReference type="AlphaFoldDB" id="A0A2H6KDT7"/>
<feature type="compositionally biased region" description="Basic and acidic residues" evidence="10">
    <location>
        <begin position="1111"/>
        <end position="1126"/>
    </location>
</feature>
<evidence type="ECO:0000256" key="5">
    <source>
        <dbReference type="ARBA" id="ARBA00022833"/>
    </source>
</evidence>
<protein>
    <submittedName>
        <fullName evidence="11">Anonymous antigen-7 like protein, putative</fullName>
    </submittedName>
</protein>
<feature type="region of interest" description="Disordered" evidence="10">
    <location>
        <begin position="1168"/>
        <end position="1231"/>
    </location>
</feature>
<keyword evidence="7" id="KW-0238">DNA-binding</keyword>
<dbReference type="GeneID" id="39874932"/>